<dbReference type="Pfam" id="PF10003">
    <property type="entry name" value="DUF2244"/>
    <property type="match status" value="1"/>
</dbReference>
<feature type="transmembrane region" description="Helical" evidence="1">
    <location>
        <begin position="46"/>
        <end position="65"/>
    </location>
</feature>
<protein>
    <submittedName>
        <fullName evidence="2">Putative membrane protein</fullName>
    </submittedName>
</protein>
<keyword evidence="1" id="KW-0472">Membrane</keyword>
<dbReference type="Proteomes" id="UP000295696">
    <property type="component" value="Unassembled WGS sequence"/>
</dbReference>
<keyword evidence="3" id="KW-1185">Reference proteome</keyword>
<dbReference type="AlphaFoldDB" id="A0A4R3J972"/>
<keyword evidence="1" id="KW-0812">Transmembrane</keyword>
<dbReference type="InterPro" id="IPR019253">
    <property type="entry name" value="DUF2244_TM"/>
</dbReference>
<feature type="transmembrane region" description="Helical" evidence="1">
    <location>
        <begin position="71"/>
        <end position="91"/>
    </location>
</feature>
<proteinExistence type="predicted"/>
<organism evidence="2 3">
    <name type="scientific">Primorskyibacter sedentarius</name>
    <dbReference type="NCBI Taxonomy" id="745311"/>
    <lineage>
        <taxon>Bacteria</taxon>
        <taxon>Pseudomonadati</taxon>
        <taxon>Pseudomonadota</taxon>
        <taxon>Alphaproteobacteria</taxon>
        <taxon>Rhodobacterales</taxon>
        <taxon>Roseobacteraceae</taxon>
        <taxon>Primorskyibacter</taxon>
    </lineage>
</organism>
<sequence>MPIGAPRLNIRCEGIILSDMPYAWSEPPSSDAVVELRLWPHNSLPAKGFAAFILATFTLICIPLLGLLGTVLLWGLLPFAMIALGGMWYALRRNEADRKILEVLTLGRDHMHLVRHNPQGPEQEWQCNPYWAKLIMHQKDGPVPHYVTLSGAGREVEIGAFLSEDERKSLYAELSDRMRRITPP</sequence>
<dbReference type="EMBL" id="SLZU01000009">
    <property type="protein sequence ID" value="TCS62418.1"/>
    <property type="molecule type" value="Genomic_DNA"/>
</dbReference>
<comment type="caution">
    <text evidence="2">The sequence shown here is derived from an EMBL/GenBank/DDBJ whole genome shotgun (WGS) entry which is preliminary data.</text>
</comment>
<reference evidence="2 3" key="1">
    <citation type="submission" date="2019-03" db="EMBL/GenBank/DDBJ databases">
        <title>Genomic Encyclopedia of Type Strains, Phase IV (KMG-IV): sequencing the most valuable type-strain genomes for metagenomic binning, comparative biology and taxonomic classification.</title>
        <authorList>
            <person name="Goeker M."/>
        </authorList>
    </citation>
    <scope>NUCLEOTIDE SEQUENCE [LARGE SCALE GENOMIC DNA]</scope>
    <source>
        <strain evidence="2 3">DSM 104836</strain>
    </source>
</reference>
<name>A0A4R3J972_9RHOB</name>
<gene>
    <name evidence="2" type="ORF">EDD52_109158</name>
</gene>
<keyword evidence="1" id="KW-1133">Transmembrane helix</keyword>
<accession>A0A4R3J972</accession>
<evidence type="ECO:0000256" key="1">
    <source>
        <dbReference type="SAM" id="Phobius"/>
    </source>
</evidence>
<evidence type="ECO:0000313" key="3">
    <source>
        <dbReference type="Proteomes" id="UP000295696"/>
    </source>
</evidence>
<evidence type="ECO:0000313" key="2">
    <source>
        <dbReference type="EMBL" id="TCS62418.1"/>
    </source>
</evidence>